<evidence type="ECO:0000256" key="1">
    <source>
        <dbReference type="SAM" id="Coils"/>
    </source>
</evidence>
<gene>
    <name evidence="3" type="ORF">CWD77_06310</name>
</gene>
<comment type="caution">
    <text evidence="3">The sequence shown here is derived from an EMBL/GenBank/DDBJ whole genome shotgun (WGS) entry which is preliminary data.</text>
</comment>
<evidence type="ECO:0000313" key="4">
    <source>
        <dbReference type="Proteomes" id="UP000233398"/>
    </source>
</evidence>
<dbReference type="AlphaFoldDB" id="A0A2N0VLI7"/>
<keyword evidence="4" id="KW-1185">Reference proteome</keyword>
<evidence type="ECO:0000313" key="3">
    <source>
        <dbReference type="EMBL" id="PKD45065.1"/>
    </source>
</evidence>
<dbReference type="RefSeq" id="WP_101072479.1">
    <property type="nucleotide sequence ID" value="NZ_PISP01000001.1"/>
</dbReference>
<keyword evidence="2" id="KW-1133">Transmembrane helix</keyword>
<dbReference type="Proteomes" id="UP000233398">
    <property type="component" value="Unassembled WGS sequence"/>
</dbReference>
<reference evidence="3 4" key="1">
    <citation type="submission" date="2017-11" db="EMBL/GenBank/DDBJ databases">
        <title>Rhodohalobacter 15182 sp. nov., isolated from a salt lake.</title>
        <authorList>
            <person name="Han S."/>
        </authorList>
    </citation>
    <scope>NUCLEOTIDE SEQUENCE [LARGE SCALE GENOMIC DNA]</scope>
    <source>
        <strain evidence="3 4">15182</strain>
    </source>
</reference>
<dbReference type="EMBL" id="PISP01000001">
    <property type="protein sequence ID" value="PKD45065.1"/>
    <property type="molecule type" value="Genomic_DNA"/>
</dbReference>
<keyword evidence="2" id="KW-0812">Transmembrane</keyword>
<dbReference type="OrthoDB" id="1524759at2"/>
<proteinExistence type="predicted"/>
<keyword evidence="1" id="KW-0175">Coiled coil</keyword>
<organism evidence="3 4">
    <name type="scientific">Rhodohalobacter barkolensis</name>
    <dbReference type="NCBI Taxonomy" id="2053187"/>
    <lineage>
        <taxon>Bacteria</taxon>
        <taxon>Pseudomonadati</taxon>
        <taxon>Balneolota</taxon>
        <taxon>Balneolia</taxon>
        <taxon>Balneolales</taxon>
        <taxon>Balneolaceae</taxon>
        <taxon>Rhodohalobacter</taxon>
    </lineage>
</organism>
<feature type="transmembrane region" description="Helical" evidence="2">
    <location>
        <begin position="83"/>
        <end position="102"/>
    </location>
</feature>
<protein>
    <submittedName>
        <fullName evidence="3">Uncharacterized protein</fullName>
    </submittedName>
</protein>
<name>A0A2N0VLI7_9BACT</name>
<sequence>MSIKKTDSVAYLFNEMDPSEQVEFERKLRENENLLIEVESLRNIRNKFEELPKISAPDRVIQSICERASEQSTSTSITRKKPFYFAAAALLSIGFMAGALVMDSDNSTGDAGAASFGSVGSATGTVQSEGNLDREISPWVDRNDILHFSGIEQESSDSLLKDSYQRLTPVNNRLENSVYQRNLHLTGSRQ</sequence>
<feature type="coiled-coil region" evidence="1">
    <location>
        <begin position="24"/>
        <end position="51"/>
    </location>
</feature>
<evidence type="ECO:0000256" key="2">
    <source>
        <dbReference type="SAM" id="Phobius"/>
    </source>
</evidence>
<keyword evidence="2" id="KW-0472">Membrane</keyword>
<accession>A0A2N0VLI7</accession>